<gene>
    <name evidence="3" type="ORF">RBWH47_03163</name>
</gene>
<dbReference type="Pfam" id="PF07595">
    <property type="entry name" value="Planc_extracel"/>
    <property type="match status" value="1"/>
</dbReference>
<evidence type="ECO:0000313" key="4">
    <source>
        <dbReference type="Proteomes" id="UP000006222"/>
    </source>
</evidence>
<dbReference type="GO" id="GO:0004553">
    <property type="term" value="F:hydrolase activity, hydrolyzing O-glycosyl compounds"/>
    <property type="evidence" value="ECO:0007669"/>
    <property type="project" value="InterPro"/>
</dbReference>
<dbReference type="Gene3D" id="2.60.40.1120">
    <property type="entry name" value="Carboxypeptidase-like, regulatory domain"/>
    <property type="match status" value="1"/>
</dbReference>
<dbReference type="Proteomes" id="UP000006222">
    <property type="component" value="Unassembled WGS sequence"/>
</dbReference>
<dbReference type="GO" id="GO:0030246">
    <property type="term" value="F:carbohydrate binding"/>
    <property type="evidence" value="ECO:0007669"/>
    <property type="project" value="InterPro"/>
</dbReference>
<evidence type="ECO:0000313" key="3">
    <source>
        <dbReference type="EMBL" id="EGF24232.1"/>
    </source>
</evidence>
<dbReference type="Pfam" id="PF00404">
    <property type="entry name" value="Dockerin_1"/>
    <property type="match status" value="1"/>
</dbReference>
<feature type="region of interest" description="Disordered" evidence="1">
    <location>
        <begin position="50"/>
        <end position="74"/>
    </location>
</feature>
<dbReference type="InterPro" id="IPR013784">
    <property type="entry name" value="Carb-bd-like_fold"/>
</dbReference>
<dbReference type="PATRIC" id="fig|991778.3.peg.6171"/>
<feature type="compositionally biased region" description="Polar residues" evidence="1">
    <location>
        <begin position="851"/>
        <end position="861"/>
    </location>
</feature>
<organism evidence="3 4">
    <name type="scientific">Rhodopirellula baltica WH47</name>
    <dbReference type="NCBI Taxonomy" id="991778"/>
    <lineage>
        <taxon>Bacteria</taxon>
        <taxon>Pseudomonadati</taxon>
        <taxon>Planctomycetota</taxon>
        <taxon>Planctomycetia</taxon>
        <taxon>Pirellulales</taxon>
        <taxon>Pirellulaceae</taxon>
        <taxon>Rhodopirellula</taxon>
    </lineage>
</organism>
<dbReference type="GO" id="GO:0000272">
    <property type="term" value="P:polysaccharide catabolic process"/>
    <property type="evidence" value="ECO:0007669"/>
    <property type="project" value="InterPro"/>
</dbReference>
<comment type="caution">
    <text evidence="3">The sequence shown here is derived from an EMBL/GenBank/DDBJ whole genome shotgun (WGS) entry which is preliminary data.</text>
</comment>
<name>F2B1G9_RHOBT</name>
<dbReference type="CDD" id="cd14256">
    <property type="entry name" value="Dockerin_I"/>
    <property type="match status" value="1"/>
</dbReference>
<evidence type="ECO:0000256" key="1">
    <source>
        <dbReference type="SAM" id="MobiDB-lite"/>
    </source>
</evidence>
<feature type="domain" description="Planctomycete extracellular" evidence="2">
    <location>
        <begin position="73"/>
        <end position="92"/>
    </location>
</feature>
<proteinExistence type="predicted"/>
<reference evidence="3 4" key="1">
    <citation type="journal article" date="2013" name="Mar. Genomics">
        <title>Expression of sulfatases in Rhodopirellula baltica and the diversity of sulfatases in the genus Rhodopirellula.</title>
        <authorList>
            <person name="Wegner C.E."/>
            <person name="Richter-Heitmann T."/>
            <person name="Klindworth A."/>
            <person name="Klockow C."/>
            <person name="Richter M."/>
            <person name="Achstetter T."/>
            <person name="Glockner F.O."/>
            <person name="Harder J."/>
        </authorList>
    </citation>
    <scope>NUCLEOTIDE SEQUENCE [LARGE SCALE GENOMIC DNA]</scope>
    <source>
        <strain evidence="3 4">WH47</strain>
    </source>
</reference>
<dbReference type="AlphaFoldDB" id="F2B1G9"/>
<dbReference type="InterPro" id="IPR036439">
    <property type="entry name" value="Dockerin_dom_sf"/>
</dbReference>
<feature type="compositionally biased region" description="Low complexity" evidence="1">
    <location>
        <begin position="821"/>
        <end position="850"/>
    </location>
</feature>
<evidence type="ECO:0000259" key="2">
    <source>
        <dbReference type="Pfam" id="PF07595"/>
    </source>
</evidence>
<feature type="compositionally biased region" description="Basic and acidic residues" evidence="1">
    <location>
        <begin position="51"/>
        <end position="62"/>
    </location>
</feature>
<dbReference type="SUPFAM" id="SSF63446">
    <property type="entry name" value="Type I dockerin domain"/>
    <property type="match status" value="1"/>
</dbReference>
<dbReference type="Gene3D" id="1.10.1330.10">
    <property type="entry name" value="Dockerin domain"/>
    <property type="match status" value="1"/>
</dbReference>
<dbReference type="InterPro" id="IPR011506">
    <property type="entry name" value="Planctomycete_extracellular"/>
</dbReference>
<dbReference type="SUPFAM" id="SSF49452">
    <property type="entry name" value="Starch-binding domain-like"/>
    <property type="match status" value="1"/>
</dbReference>
<dbReference type="InterPro" id="IPR002105">
    <property type="entry name" value="Dockerin_1_rpt"/>
</dbReference>
<accession>F2B1G9</accession>
<sequence length="888" mass="94798">MDGSTVFNRTLRHACFVSALNLGTNCTFVGSKDLGNGGQTRFTTLSLQSADMRKRASNDKNSQRIATRRRKATRRPLTLQPLETRRVMAAGIPVGATTSDTAEFFLGRIAVTPIFLDSNGQTDTKTQNWTAGEIDAVMEEITVGLNWWTEALDRLDTVHSLEFVIDDTFANDPFEIPIEPIDRTSNNYSAYVGQFLDEMGIPSSLSLDDGMFAFNNSQRETHDTDWAFSLFISDSSDDADGFFAAGGSFSGAFAFPGGLYVVAPSTRPARTFAHEISHIFWGLDEYSGGGSYNQSRGYYNTPNDNAFDNPTPGFTQQPSIMAGGNNLVNGYQNFVSPESTFAMIGWQDSDGDGIFDVLDVPLNFDGTGHYDSETNQLHFRGEASSGTLINQNSSGPQSDITLNVVSELQVSIDGGEWTTLQTPDSPTATFDFSLDVPPTMTSVSLRVIDAATGVTSQTLTASRTTPLVAEAPVAGFVYFDENGDSNRNEFETLLSGVQFDVLASNGTELASGSFHVDDVSLDTNIPAANGMTFSAIGDNVLNEVQVKQNSTFDNQSLIHVMDRNLNRWWPALTSRLGLDVAFDEPVGYVEVDIVGLQDDSYGRVQAFDAAGNLITRVTTDIRNTAGGSLADGEASTLTLVDPEGRIARIEIAGHADTPIGVTAVRHGVEPQVVTDASGAFTQTNLPDGQYQLRWQPTQVIHAIADATITVSGGEITSGVTTTAGLVSVAATRVDSPRYNTALGEDVNGDGVVTALDALQVINDLNANGDRTLTFAETAGFKIDVTNDGNVSALDALRVINKLNELDAGSEPAGEFIAASQSDGQTDSNTSGSGDSSASSSALFSSFGSQNVPQPNISNFGTNDAIFRDDKTLGEILSLESKIIAPSVT</sequence>
<feature type="region of interest" description="Disordered" evidence="1">
    <location>
        <begin position="819"/>
        <end position="863"/>
    </location>
</feature>
<dbReference type="EMBL" id="AFAR01000302">
    <property type="protein sequence ID" value="EGF24232.1"/>
    <property type="molecule type" value="Genomic_DNA"/>
</dbReference>
<protein>
    <submittedName>
        <fullName evidence="3">Protein containing Planctomycete extracellular domain</fullName>
    </submittedName>
</protein>